<protein>
    <recommendedName>
        <fullName evidence="3 5">Flagellar basal-body rod protein FlgG</fullName>
    </recommendedName>
</protein>
<dbReference type="AlphaFoldDB" id="A0A4P8L4D4"/>
<dbReference type="NCBIfam" id="TIGR02488">
    <property type="entry name" value="flgG_G_neg"/>
    <property type="match status" value="1"/>
</dbReference>
<keyword evidence="4 6" id="KW-0975">Bacterial flagellum</keyword>
<feature type="domain" description="Flagellar basal-body/hook protein C-terminal" evidence="8">
    <location>
        <begin position="214"/>
        <end position="257"/>
    </location>
</feature>
<keyword evidence="10" id="KW-0969">Cilium</keyword>
<evidence type="ECO:0000256" key="2">
    <source>
        <dbReference type="ARBA" id="ARBA00009677"/>
    </source>
</evidence>
<dbReference type="InterPro" id="IPR020013">
    <property type="entry name" value="Flagellar_FlgE/F/G"/>
</dbReference>
<name>A0A4P8L4D4_9BACT</name>
<feature type="domain" description="Flagellar hook protein FlgE/F/G-like D1" evidence="9">
    <location>
        <begin position="96"/>
        <end position="158"/>
    </location>
</feature>
<dbReference type="InterPro" id="IPR012834">
    <property type="entry name" value="FlgG_G_neg"/>
</dbReference>
<sequence>MIRSLWTAATGMEAQQLNMDVVAHNLANASTTGFKRSRANFEDLMYQNIVPPGAETAAATLVPAGIQVGMGVKTITVQKIFAQGNFTETGNPLDLAIEGKGFFRVLRGTEEVYTRAGTLKLDEDGYLCDPEGHRLQPEISIPQEAVTVNIDPGGTLTAMDQEGNDIATATLYLYDFINPAGLISVGRNYFVPSPASGDPEEGEPGIDGFGTLLQGFLESSNINVVEEMVNMIAGQRAYEANSKVIKTADEMLRIANSVKQ</sequence>
<gene>
    <name evidence="10" type="primary">flgG</name>
    <name evidence="10" type="ORF">FDQ92_11240</name>
</gene>
<dbReference type="GO" id="GO:0071978">
    <property type="term" value="P:bacterial-type flagellum-dependent swarming motility"/>
    <property type="evidence" value="ECO:0007669"/>
    <property type="project" value="TreeGrafter"/>
</dbReference>
<evidence type="ECO:0000256" key="6">
    <source>
        <dbReference type="RuleBase" id="RU362116"/>
    </source>
</evidence>
<dbReference type="Proteomes" id="UP000298602">
    <property type="component" value="Chromosome"/>
</dbReference>
<dbReference type="RefSeq" id="WP_137424978.1">
    <property type="nucleotide sequence ID" value="NZ_CP040098.1"/>
</dbReference>
<dbReference type="GO" id="GO:0009426">
    <property type="term" value="C:bacterial-type flagellum basal body, distal rod"/>
    <property type="evidence" value="ECO:0007669"/>
    <property type="project" value="UniProtKB-UniRule"/>
</dbReference>
<dbReference type="PANTHER" id="PTHR30435:SF19">
    <property type="entry name" value="FLAGELLAR BASAL-BODY ROD PROTEIN FLGG"/>
    <property type="match status" value="1"/>
</dbReference>
<dbReference type="InterPro" id="IPR053967">
    <property type="entry name" value="LlgE_F_G-like_D1"/>
</dbReference>
<reference evidence="10 11" key="1">
    <citation type="submission" date="2019-05" db="EMBL/GenBank/DDBJ databases">
        <title>The Complete Genome Sequence of the n-alkane-degrading Desulfoglaeba alkanexedens ALDC reveals multiple alkylsuccinate synthase gene clusters.</title>
        <authorList>
            <person name="Callaghan A.V."/>
            <person name="Davidova I.A."/>
            <person name="Duncan K.E."/>
            <person name="Morris B."/>
            <person name="McInerney M.J."/>
        </authorList>
    </citation>
    <scope>NUCLEOTIDE SEQUENCE [LARGE SCALE GENOMIC DNA]</scope>
    <source>
        <strain evidence="10 11">ALDC</strain>
    </source>
</reference>
<comment type="subcellular location">
    <subcellularLocation>
        <location evidence="1 6">Bacterial flagellum basal body</location>
    </subcellularLocation>
</comment>
<evidence type="ECO:0000256" key="4">
    <source>
        <dbReference type="ARBA" id="ARBA00023143"/>
    </source>
</evidence>
<evidence type="ECO:0000259" key="7">
    <source>
        <dbReference type="Pfam" id="PF00460"/>
    </source>
</evidence>
<dbReference type="InterPro" id="IPR001444">
    <property type="entry name" value="Flag_bb_rod_N"/>
</dbReference>
<dbReference type="NCBIfam" id="TIGR03506">
    <property type="entry name" value="FlgEFG_subfam"/>
    <property type="match status" value="2"/>
</dbReference>
<dbReference type="OrthoDB" id="9804559at2"/>
<dbReference type="InterPro" id="IPR010930">
    <property type="entry name" value="Flg_bb/hook_C_dom"/>
</dbReference>
<evidence type="ECO:0000256" key="1">
    <source>
        <dbReference type="ARBA" id="ARBA00004117"/>
    </source>
</evidence>
<dbReference type="KEGG" id="dax:FDQ92_11240"/>
<dbReference type="PANTHER" id="PTHR30435">
    <property type="entry name" value="FLAGELLAR PROTEIN"/>
    <property type="match status" value="1"/>
</dbReference>
<accession>A0A4P8L4D4</accession>
<dbReference type="Pfam" id="PF22692">
    <property type="entry name" value="LlgE_F_G_D1"/>
    <property type="match status" value="1"/>
</dbReference>
<keyword evidence="10" id="KW-0282">Flagellum</keyword>
<reference evidence="10 11" key="2">
    <citation type="submission" date="2019-05" db="EMBL/GenBank/DDBJ databases">
        <authorList>
            <person name="Suflita J.M."/>
            <person name="Marks C.R."/>
        </authorList>
    </citation>
    <scope>NUCLEOTIDE SEQUENCE [LARGE SCALE GENOMIC DNA]</scope>
    <source>
        <strain evidence="10 11">ALDC</strain>
    </source>
</reference>
<dbReference type="Pfam" id="PF00460">
    <property type="entry name" value="Flg_bb_rod"/>
    <property type="match status" value="1"/>
</dbReference>
<dbReference type="SUPFAM" id="SSF117143">
    <property type="entry name" value="Flagellar hook protein flgE"/>
    <property type="match status" value="1"/>
</dbReference>
<feature type="domain" description="Flagellar basal body rod protein N-terminal" evidence="7">
    <location>
        <begin position="7"/>
        <end position="35"/>
    </location>
</feature>
<evidence type="ECO:0000259" key="8">
    <source>
        <dbReference type="Pfam" id="PF06429"/>
    </source>
</evidence>
<evidence type="ECO:0000256" key="3">
    <source>
        <dbReference type="ARBA" id="ARBA00017948"/>
    </source>
</evidence>
<dbReference type="InterPro" id="IPR037925">
    <property type="entry name" value="FlgE/F/G-like"/>
</dbReference>
<keyword evidence="10" id="KW-0966">Cell projection</keyword>
<dbReference type="Pfam" id="PF06429">
    <property type="entry name" value="Flg_bbr_C"/>
    <property type="match status" value="1"/>
</dbReference>
<organism evidence="10 11">
    <name type="scientific">Desulfoglaeba alkanexedens ALDC</name>
    <dbReference type="NCBI Taxonomy" id="980445"/>
    <lineage>
        <taxon>Bacteria</taxon>
        <taxon>Pseudomonadati</taxon>
        <taxon>Thermodesulfobacteriota</taxon>
        <taxon>Syntrophobacteria</taxon>
        <taxon>Syntrophobacterales</taxon>
        <taxon>Syntrophobacteraceae</taxon>
        <taxon>Desulfoglaeba</taxon>
    </lineage>
</organism>
<comment type="similarity">
    <text evidence="2 6">Belongs to the flagella basal body rod proteins family.</text>
</comment>
<proteinExistence type="inferred from homology"/>
<evidence type="ECO:0000313" key="10">
    <source>
        <dbReference type="EMBL" id="QCQ22694.1"/>
    </source>
</evidence>
<dbReference type="EMBL" id="CP040098">
    <property type="protein sequence ID" value="QCQ22694.1"/>
    <property type="molecule type" value="Genomic_DNA"/>
</dbReference>
<evidence type="ECO:0000259" key="9">
    <source>
        <dbReference type="Pfam" id="PF22692"/>
    </source>
</evidence>
<evidence type="ECO:0000256" key="5">
    <source>
        <dbReference type="NCBIfam" id="TIGR02488"/>
    </source>
</evidence>
<keyword evidence="11" id="KW-1185">Reference proteome</keyword>
<evidence type="ECO:0000313" key="11">
    <source>
        <dbReference type="Proteomes" id="UP000298602"/>
    </source>
</evidence>